<evidence type="ECO:0000256" key="5">
    <source>
        <dbReference type="ARBA" id="ARBA00023136"/>
    </source>
</evidence>
<dbReference type="CDD" id="cd14475">
    <property type="entry name" value="SPX_SYG1_like"/>
    <property type="match status" value="1"/>
</dbReference>
<dbReference type="InParanoid" id="A8NCI7"/>
<keyword evidence="3 7" id="KW-0812">Transmembrane</keyword>
<evidence type="ECO:0000256" key="2">
    <source>
        <dbReference type="ARBA" id="ARBA00009665"/>
    </source>
</evidence>
<dbReference type="GO" id="GO:0006817">
    <property type="term" value="P:phosphate ion transport"/>
    <property type="evidence" value="ECO:0007669"/>
    <property type="project" value="TreeGrafter"/>
</dbReference>
<name>A8NCI7_COPC7</name>
<accession>A8NCI7</accession>
<dbReference type="PANTHER" id="PTHR10783">
    <property type="entry name" value="XENOTROPIC AND POLYTROPIC RETROVIRUS RECEPTOR 1-RELATED"/>
    <property type="match status" value="1"/>
</dbReference>
<protein>
    <submittedName>
        <fullName evidence="10">EXS family protein/ERD1/XPR1/SYG1 family protein</fullName>
    </submittedName>
</protein>
<dbReference type="PANTHER" id="PTHR10783:SF103">
    <property type="entry name" value="SOLUTE CARRIER FAMILY 53 MEMBER 1"/>
    <property type="match status" value="1"/>
</dbReference>
<feature type="transmembrane region" description="Helical" evidence="7">
    <location>
        <begin position="527"/>
        <end position="551"/>
    </location>
</feature>
<keyword evidence="11" id="KW-1185">Reference proteome</keyword>
<dbReference type="HOGENOM" id="CLU_006116_0_1_1"/>
<feature type="transmembrane region" description="Helical" evidence="7">
    <location>
        <begin position="789"/>
        <end position="809"/>
    </location>
</feature>
<evidence type="ECO:0000256" key="3">
    <source>
        <dbReference type="ARBA" id="ARBA00022692"/>
    </source>
</evidence>
<feature type="compositionally biased region" description="Polar residues" evidence="6">
    <location>
        <begin position="308"/>
        <end position="324"/>
    </location>
</feature>
<dbReference type="Proteomes" id="UP000001861">
    <property type="component" value="Unassembled WGS sequence"/>
</dbReference>
<dbReference type="GO" id="GO:0000822">
    <property type="term" value="F:inositol hexakisphosphate binding"/>
    <property type="evidence" value="ECO:0007669"/>
    <property type="project" value="TreeGrafter"/>
</dbReference>
<evidence type="ECO:0000313" key="11">
    <source>
        <dbReference type="Proteomes" id="UP000001861"/>
    </source>
</evidence>
<keyword evidence="4 7" id="KW-1133">Transmembrane helix</keyword>
<dbReference type="Pfam" id="PF03105">
    <property type="entry name" value="SPX"/>
    <property type="match status" value="1"/>
</dbReference>
<dbReference type="OrthoDB" id="9970435at2759"/>
<dbReference type="RefSeq" id="XP_001832531.2">
    <property type="nucleotide sequence ID" value="XM_001832479.2"/>
</dbReference>
<feature type="transmembrane region" description="Helical" evidence="7">
    <location>
        <begin position="724"/>
        <end position="746"/>
    </location>
</feature>
<evidence type="ECO:0000259" key="9">
    <source>
        <dbReference type="PROSITE" id="PS51382"/>
    </source>
</evidence>
<feature type="region of interest" description="Disordered" evidence="6">
    <location>
        <begin position="308"/>
        <end position="380"/>
    </location>
</feature>
<feature type="compositionally biased region" description="Basic and acidic residues" evidence="6">
    <location>
        <begin position="327"/>
        <end position="337"/>
    </location>
</feature>
<dbReference type="GO" id="GO:0016036">
    <property type="term" value="P:cellular response to phosphate starvation"/>
    <property type="evidence" value="ECO:0007669"/>
    <property type="project" value="TreeGrafter"/>
</dbReference>
<evidence type="ECO:0000313" key="10">
    <source>
        <dbReference type="EMBL" id="EAU89280.2"/>
    </source>
</evidence>
<dbReference type="InterPro" id="IPR004331">
    <property type="entry name" value="SPX_dom"/>
</dbReference>
<comment type="subcellular location">
    <subcellularLocation>
        <location evidence="1">Membrane</location>
        <topology evidence="1">Multi-pass membrane protein</topology>
    </subcellularLocation>
</comment>
<dbReference type="EMBL" id="AACS02000009">
    <property type="protein sequence ID" value="EAU89280.2"/>
    <property type="molecule type" value="Genomic_DNA"/>
</dbReference>
<dbReference type="STRING" id="240176.A8NCI7"/>
<reference evidence="10 11" key="1">
    <citation type="journal article" date="2010" name="Proc. Natl. Acad. Sci. U.S.A.">
        <title>Insights into evolution of multicellular fungi from the assembled chromosomes of the mushroom Coprinopsis cinerea (Coprinus cinereus).</title>
        <authorList>
            <person name="Stajich J.E."/>
            <person name="Wilke S.K."/>
            <person name="Ahren D."/>
            <person name="Au C.H."/>
            <person name="Birren B.W."/>
            <person name="Borodovsky M."/>
            <person name="Burns C."/>
            <person name="Canback B."/>
            <person name="Casselton L.A."/>
            <person name="Cheng C.K."/>
            <person name="Deng J."/>
            <person name="Dietrich F.S."/>
            <person name="Fargo D.C."/>
            <person name="Farman M.L."/>
            <person name="Gathman A.C."/>
            <person name="Goldberg J."/>
            <person name="Guigo R."/>
            <person name="Hoegger P.J."/>
            <person name="Hooker J.B."/>
            <person name="Huggins A."/>
            <person name="James T.Y."/>
            <person name="Kamada T."/>
            <person name="Kilaru S."/>
            <person name="Kodira C."/>
            <person name="Kues U."/>
            <person name="Kupfer D."/>
            <person name="Kwan H.S."/>
            <person name="Lomsadze A."/>
            <person name="Li W."/>
            <person name="Lilly W.W."/>
            <person name="Ma L.J."/>
            <person name="Mackey A.J."/>
            <person name="Manning G."/>
            <person name="Martin F."/>
            <person name="Muraguchi H."/>
            <person name="Natvig D.O."/>
            <person name="Palmerini H."/>
            <person name="Ramesh M.A."/>
            <person name="Rehmeyer C.J."/>
            <person name="Roe B.A."/>
            <person name="Shenoy N."/>
            <person name="Stanke M."/>
            <person name="Ter-Hovhannisyan V."/>
            <person name="Tunlid A."/>
            <person name="Velagapudi R."/>
            <person name="Vision T.J."/>
            <person name="Zeng Q."/>
            <person name="Zolan M.E."/>
            <person name="Pukkila P.J."/>
        </authorList>
    </citation>
    <scope>NUCLEOTIDE SEQUENCE [LARGE SCALE GENOMIC DNA]</scope>
    <source>
        <strain evidence="11">Okayama-7 / 130 / ATCC MYA-4618 / FGSC 9003</strain>
    </source>
</reference>
<feature type="transmembrane region" description="Helical" evidence="7">
    <location>
        <begin position="609"/>
        <end position="628"/>
    </location>
</feature>
<sequence length="879" mass="100887">MKFAQYLKDTQTPEWKKAYIDYRGLKKKITAIRRAQQGQQFNIDTESPDEAGSQTPDAPPATPRPSFSSSVPTEGVHVTPRPPTRERSESTAVQSRPVTPRNKKGLTISTSGIHHNESAIADSPSFTRRNTAKTDEIAHSTGVDGHTMPELPRRPSLFSRGSFSVARSISSRGGIAGLYNNDNVRPLKPMPIHELMTHLSPPEVAFFILLDAQLDKVEDFYTSQEKEALERGRMLQEQLAELKEHRRLFLAARAKVPWAAALAAAFRPNRKQLKVTRTMSLQDDNNRPPKRSSKSVIDRLWTSLKSLQQSTNTSLRREPSQISSPCDIHDAEEKFDPTRLSPPVGNQDKVSESGIRFADTRSTASGASPPRSPLSPSFGPGADNYLYAKRKLKKAVMEHYRHLELLHNYRVLNLTGFRKALKKFEKVTRIPAQDQYMAEKVEKSGFASDKTLKQLMKETEDMFSISFFHGNKKKAMKRLRGGTRVKSHHFSTYRSGFLMGLAIPAVVSGLFHAFQEETMEAMPGWEALMMVYAILLVPTLFATVVGLNLLVWARSRINYVFIFELNVATCLDYREYFEIPTILLSLLAYAFWLSFTMVGYPTISPSLWPLVWLGAVALVMWNPLPIFFRPSRYWLTRMVGRLFLSGTRRVEFTDFWLGDQFCSLVFTLSNMYFFGCVYADGFTSEWKKCSLESKYWPVAYILGTLPFIIRLVQSIKRYFDSGLATHLINAGKYGSGILMFLFYNLWRHHVSYAIYSLTWDFLMDWSVLRLRSPHVLLRPDLVYSNHVSLYYLAILSNILLRFTWVIYLPSEGPDMFLRTFIVAILEMLRRCQWNFYRLENEHLGNMDQYRVTREVPLPYLFDDPHQDDRDEDDDEDAKN</sequence>
<comment type="caution">
    <text evidence="10">The sequence shown here is derived from an EMBL/GenBank/DDBJ whole genome shotgun (WGS) entry which is preliminary data.</text>
</comment>
<dbReference type="AlphaFoldDB" id="A8NCI7"/>
<evidence type="ECO:0000256" key="4">
    <source>
        <dbReference type="ARBA" id="ARBA00022989"/>
    </source>
</evidence>
<feature type="region of interest" description="Disordered" evidence="6">
    <location>
        <begin position="36"/>
        <end position="128"/>
    </location>
</feature>
<organism evidence="10 11">
    <name type="scientific">Coprinopsis cinerea (strain Okayama-7 / 130 / ATCC MYA-4618 / FGSC 9003)</name>
    <name type="common">Inky cap fungus</name>
    <name type="synonym">Hormographiella aspergillata</name>
    <dbReference type="NCBI Taxonomy" id="240176"/>
    <lineage>
        <taxon>Eukaryota</taxon>
        <taxon>Fungi</taxon>
        <taxon>Dikarya</taxon>
        <taxon>Basidiomycota</taxon>
        <taxon>Agaricomycotina</taxon>
        <taxon>Agaricomycetes</taxon>
        <taxon>Agaricomycetidae</taxon>
        <taxon>Agaricales</taxon>
        <taxon>Agaricineae</taxon>
        <taxon>Psathyrellaceae</taxon>
        <taxon>Coprinopsis</taxon>
    </lineage>
</organism>
<feature type="transmembrane region" description="Helical" evidence="7">
    <location>
        <begin position="582"/>
        <end position="603"/>
    </location>
</feature>
<feature type="domain" description="SPX" evidence="9">
    <location>
        <begin position="1"/>
        <end position="438"/>
    </location>
</feature>
<feature type="domain" description="EXS" evidence="8">
    <location>
        <begin position="690"/>
        <end position="869"/>
    </location>
</feature>
<proteinExistence type="inferred from homology"/>
<dbReference type="OMA" id="IGVMFAH"/>
<evidence type="ECO:0000256" key="1">
    <source>
        <dbReference type="ARBA" id="ARBA00004141"/>
    </source>
</evidence>
<gene>
    <name evidence="10" type="ORF">CC1G_03545</name>
</gene>
<dbReference type="FunCoup" id="A8NCI7">
    <property type="interactions" value="228"/>
</dbReference>
<comment type="similarity">
    <text evidence="2">Belongs to the SYG1 (TC 2.A.94) family.</text>
</comment>
<dbReference type="GO" id="GO:0005794">
    <property type="term" value="C:Golgi apparatus"/>
    <property type="evidence" value="ECO:0007669"/>
    <property type="project" value="TreeGrafter"/>
</dbReference>
<evidence type="ECO:0000256" key="7">
    <source>
        <dbReference type="SAM" id="Phobius"/>
    </source>
</evidence>
<feature type="compositionally biased region" description="Polar residues" evidence="6">
    <location>
        <begin position="36"/>
        <end position="45"/>
    </location>
</feature>
<feature type="transmembrane region" description="Helical" evidence="7">
    <location>
        <begin position="496"/>
        <end position="515"/>
    </location>
</feature>
<dbReference type="PROSITE" id="PS51382">
    <property type="entry name" value="SPX"/>
    <property type="match status" value="1"/>
</dbReference>
<feature type="transmembrane region" description="Helical" evidence="7">
    <location>
        <begin position="695"/>
        <end position="712"/>
    </location>
</feature>
<dbReference type="PROSITE" id="PS51380">
    <property type="entry name" value="EXS"/>
    <property type="match status" value="1"/>
</dbReference>
<dbReference type="Pfam" id="PF03124">
    <property type="entry name" value="EXS"/>
    <property type="match status" value="1"/>
</dbReference>
<evidence type="ECO:0000256" key="6">
    <source>
        <dbReference type="SAM" id="MobiDB-lite"/>
    </source>
</evidence>
<dbReference type="KEGG" id="cci:CC1G_03545"/>
<dbReference type="VEuPathDB" id="FungiDB:CC1G_03545"/>
<evidence type="ECO:0000259" key="8">
    <source>
        <dbReference type="PROSITE" id="PS51380"/>
    </source>
</evidence>
<dbReference type="GeneID" id="6009018"/>
<dbReference type="GO" id="GO:0005886">
    <property type="term" value="C:plasma membrane"/>
    <property type="evidence" value="ECO:0007669"/>
    <property type="project" value="TreeGrafter"/>
</dbReference>
<keyword evidence="5 7" id="KW-0472">Membrane</keyword>
<dbReference type="eggNOG" id="KOG1162">
    <property type="taxonomic scope" value="Eukaryota"/>
</dbReference>
<dbReference type="InterPro" id="IPR004342">
    <property type="entry name" value="EXS_C"/>
</dbReference>